<comment type="catalytic activity">
    <reaction evidence="1">
        <text>Endonucleolytic cleavage at apurinic or apyrimidinic sites to products with a 5'-phosphate.</text>
        <dbReference type="EC" id="3.1.21.7"/>
    </reaction>
</comment>
<evidence type="ECO:0000256" key="3">
    <source>
        <dbReference type="ARBA" id="ARBA00022490"/>
    </source>
</evidence>
<dbReference type="OrthoDB" id="7885at2157"/>
<dbReference type="eggNOG" id="arCOG00929">
    <property type="taxonomic scope" value="Archaea"/>
</dbReference>
<dbReference type="GO" id="GO:0003727">
    <property type="term" value="F:single-stranded RNA binding"/>
    <property type="evidence" value="ECO:0007669"/>
    <property type="project" value="TreeGrafter"/>
</dbReference>
<keyword evidence="6" id="KW-0378">Hydrolase</keyword>
<dbReference type="CDD" id="cd06559">
    <property type="entry name" value="Endonuclease_V"/>
    <property type="match status" value="1"/>
</dbReference>
<dbReference type="Proteomes" id="UP000019434">
    <property type="component" value="Chromosome"/>
</dbReference>
<keyword evidence="4" id="KW-0540">Nuclease</keyword>
<evidence type="ECO:0000256" key="6">
    <source>
        <dbReference type="ARBA" id="ARBA00022801"/>
    </source>
</evidence>
<dbReference type="EMBL" id="CP007264">
    <property type="protein sequence ID" value="AHL22076.1"/>
    <property type="molecule type" value="Genomic_DNA"/>
</dbReference>
<dbReference type="Pfam" id="PF04493">
    <property type="entry name" value="Endonuclease_5"/>
    <property type="match status" value="2"/>
</dbReference>
<proteinExistence type="predicted"/>
<accession>W8P022</accession>
<dbReference type="GeneID" id="82171852"/>
<evidence type="ECO:0000313" key="8">
    <source>
        <dbReference type="Proteomes" id="UP000019434"/>
    </source>
</evidence>
<evidence type="ECO:0000256" key="4">
    <source>
        <dbReference type="ARBA" id="ARBA00022722"/>
    </source>
</evidence>
<keyword evidence="3" id="KW-0963">Cytoplasm</keyword>
<evidence type="ECO:0000256" key="1">
    <source>
        <dbReference type="ARBA" id="ARBA00001835"/>
    </source>
</evidence>
<dbReference type="KEGG" id="tnu:BD01_0451"/>
<dbReference type="GO" id="GO:0006281">
    <property type="term" value="P:DNA repair"/>
    <property type="evidence" value="ECO:0007669"/>
    <property type="project" value="InterPro"/>
</dbReference>
<dbReference type="STRING" id="195522.BD01_0451"/>
<evidence type="ECO:0000256" key="2">
    <source>
        <dbReference type="ARBA" id="ARBA00004496"/>
    </source>
</evidence>
<comment type="subcellular location">
    <subcellularLocation>
        <location evidence="2">Cytoplasm</location>
    </subcellularLocation>
</comment>
<dbReference type="GO" id="GO:0005737">
    <property type="term" value="C:cytoplasm"/>
    <property type="evidence" value="ECO:0007669"/>
    <property type="project" value="UniProtKB-SubCell"/>
</dbReference>
<dbReference type="Gene3D" id="3.30.2170.10">
    <property type="entry name" value="archaeoglobus fulgidus dsm 4304 superfamily"/>
    <property type="match status" value="2"/>
</dbReference>
<dbReference type="GO" id="GO:0043737">
    <property type="term" value="F:deoxyribonuclease V activity"/>
    <property type="evidence" value="ECO:0007669"/>
    <property type="project" value="UniProtKB-EC"/>
</dbReference>
<dbReference type="AlphaFoldDB" id="W8P022"/>
<protein>
    <submittedName>
        <fullName evidence="7">Deoxyinosine 3'endonuclease (Endonuclease V)</fullName>
    </submittedName>
</protein>
<dbReference type="GO" id="GO:0016891">
    <property type="term" value="F:RNA endonuclease activity producing 5'-phosphomonoesters, hydrolytic mechanism"/>
    <property type="evidence" value="ECO:0007669"/>
    <property type="project" value="TreeGrafter"/>
</dbReference>
<keyword evidence="5 7" id="KW-0255">Endonuclease</keyword>
<dbReference type="HOGENOM" id="CLU_047631_1_1_2"/>
<keyword evidence="8" id="KW-1185">Reference proteome</keyword>
<sequence>MTELKDYLITEKLKKIAELQRRLSRRIVERPLDLSRVKTVGAVDVSYREDDAVSALVICTFPECEPIETRTVRVRVAFPYIPTYFFLRETMPVLRVVKNADFDVLLVEGHGRAHPRGYGLASHIGLILRRPVIGVAKRPLRGVPENLYERVGKAYVSVGHLVDLRSAVEVVKALGEGYPKPLRIADKLSKVRR</sequence>
<name>W8P022_9EURY</name>
<gene>
    <name evidence="7" type="ORF">BD01_0451</name>
</gene>
<dbReference type="PANTHER" id="PTHR28511:SF1">
    <property type="entry name" value="ENDONUCLEASE V"/>
    <property type="match status" value="1"/>
</dbReference>
<dbReference type="RefSeq" id="WP_051482151.1">
    <property type="nucleotide sequence ID" value="NZ_CP007264.1"/>
</dbReference>
<evidence type="ECO:0000256" key="5">
    <source>
        <dbReference type="ARBA" id="ARBA00022759"/>
    </source>
</evidence>
<reference evidence="7 8" key="1">
    <citation type="submission" date="2014-02" db="EMBL/GenBank/DDBJ databases">
        <title>Genome Sequence of an Hyperthermophilic Archaeon, Thermococcus nautili 30-1, producing viral vesicles.</title>
        <authorList>
            <person name="Oberto J."/>
            <person name="Gaudin M."/>
            <person name="Cossu M."/>
            <person name="Gorlas A."/>
            <person name="Slesarev A."/>
            <person name="Marguet E."/>
            <person name="Forterre P."/>
        </authorList>
    </citation>
    <scope>NUCLEOTIDE SEQUENCE [LARGE SCALE GENOMIC DNA]</scope>
    <source>
        <strain evidence="7 8">30-1</strain>
    </source>
</reference>
<dbReference type="InterPro" id="IPR007581">
    <property type="entry name" value="Endonuclease-V"/>
</dbReference>
<evidence type="ECO:0000313" key="7">
    <source>
        <dbReference type="EMBL" id="AHL22076.1"/>
    </source>
</evidence>
<organism evidence="7 8">
    <name type="scientific">Thermococcus nautili</name>
    <dbReference type="NCBI Taxonomy" id="195522"/>
    <lineage>
        <taxon>Archaea</taxon>
        <taxon>Methanobacteriati</taxon>
        <taxon>Methanobacteriota</taxon>
        <taxon>Thermococci</taxon>
        <taxon>Thermococcales</taxon>
        <taxon>Thermococcaceae</taxon>
        <taxon>Thermococcus</taxon>
    </lineage>
</organism>
<dbReference type="PANTHER" id="PTHR28511">
    <property type="entry name" value="ENDONUCLEASE V"/>
    <property type="match status" value="1"/>
</dbReference>